<dbReference type="AlphaFoldDB" id="A0A6G9JTL8"/>
<feature type="domain" description="L-asparaginase N-terminal" evidence="15">
    <location>
        <begin position="7"/>
        <end position="192"/>
    </location>
</feature>
<dbReference type="InterPro" id="IPR027475">
    <property type="entry name" value="Asparaginase/glutaminase_AS2"/>
</dbReference>
<dbReference type="FunFam" id="3.40.50.1170:FF:000002">
    <property type="entry name" value="L-asparaginase 1"/>
    <property type="match status" value="1"/>
</dbReference>
<dbReference type="InterPro" id="IPR020827">
    <property type="entry name" value="Asparaginase/glutaminase_AS1"/>
</dbReference>
<dbReference type="CDD" id="cd08963">
    <property type="entry name" value="L-asparaginase_I"/>
    <property type="match status" value="1"/>
</dbReference>
<dbReference type="InterPro" id="IPR036152">
    <property type="entry name" value="Asp/glu_Ase-like_sf"/>
</dbReference>
<evidence type="ECO:0000256" key="13">
    <source>
        <dbReference type="PROSITE-ProRule" id="PRU10099"/>
    </source>
</evidence>
<dbReference type="PANTHER" id="PTHR11707:SF28">
    <property type="entry name" value="60 KDA LYSOPHOSPHOLIPASE"/>
    <property type="match status" value="1"/>
</dbReference>
<dbReference type="GO" id="GO:0005829">
    <property type="term" value="C:cytosol"/>
    <property type="evidence" value="ECO:0007669"/>
    <property type="project" value="TreeGrafter"/>
</dbReference>
<evidence type="ECO:0000259" key="16">
    <source>
        <dbReference type="Pfam" id="PF17763"/>
    </source>
</evidence>
<feature type="binding site" evidence="12">
    <location>
        <begin position="91"/>
        <end position="92"/>
    </location>
    <ligand>
        <name>substrate</name>
    </ligand>
</feature>
<evidence type="ECO:0000259" key="15">
    <source>
        <dbReference type="Pfam" id="PF00710"/>
    </source>
</evidence>
<dbReference type="InterPro" id="IPR006034">
    <property type="entry name" value="Asparaginase/glutaminase-like"/>
</dbReference>
<evidence type="ECO:0000256" key="12">
    <source>
        <dbReference type="PIRSR" id="PIRSR001220-2"/>
    </source>
</evidence>
<dbReference type="FunFam" id="3.40.50.40:FF:000001">
    <property type="entry name" value="L-asparaginase 1"/>
    <property type="match status" value="1"/>
</dbReference>
<evidence type="ECO:0000256" key="10">
    <source>
        <dbReference type="ARBA" id="ARBA00080176"/>
    </source>
</evidence>
<feature type="domain" description="Asparaginase/glutaminase C-terminal" evidence="16">
    <location>
        <begin position="212"/>
        <end position="323"/>
    </location>
</feature>
<evidence type="ECO:0000256" key="6">
    <source>
        <dbReference type="ARBA" id="ARBA00022801"/>
    </source>
</evidence>
<dbReference type="PROSITE" id="PS00917">
    <property type="entry name" value="ASN_GLN_ASE_2"/>
    <property type="match status" value="1"/>
</dbReference>
<comment type="catalytic activity">
    <reaction evidence="7">
        <text>L-asparagine + H2O = L-aspartate + NH4(+)</text>
        <dbReference type="Rhea" id="RHEA:21016"/>
        <dbReference type="ChEBI" id="CHEBI:15377"/>
        <dbReference type="ChEBI" id="CHEBI:28938"/>
        <dbReference type="ChEBI" id="CHEBI:29991"/>
        <dbReference type="ChEBI" id="CHEBI:58048"/>
        <dbReference type="EC" id="3.5.1.1"/>
    </reaction>
</comment>
<gene>
    <name evidence="17" type="primary">ansA</name>
    <name evidence="17" type="ORF">G4A98_02720</name>
</gene>
<comment type="subunit">
    <text evidence="3">Homotetramer.</text>
</comment>
<evidence type="ECO:0000313" key="17">
    <source>
        <dbReference type="EMBL" id="QIQ42103.1"/>
    </source>
</evidence>
<evidence type="ECO:0000256" key="3">
    <source>
        <dbReference type="ARBA" id="ARBA00011881"/>
    </source>
</evidence>
<dbReference type="Proteomes" id="UP000503183">
    <property type="component" value="Chromosome"/>
</dbReference>
<dbReference type="InterPro" id="IPR037152">
    <property type="entry name" value="L-asparaginase_N_sf"/>
</dbReference>
<organism evidence="17 18">
    <name type="scientific">Buchnera aphidicola</name>
    <name type="common">Microlophium carnosum</name>
    <dbReference type="NCBI Taxonomy" id="2708354"/>
    <lineage>
        <taxon>Bacteria</taxon>
        <taxon>Pseudomonadati</taxon>
        <taxon>Pseudomonadota</taxon>
        <taxon>Gammaproteobacteria</taxon>
        <taxon>Enterobacterales</taxon>
        <taxon>Erwiniaceae</taxon>
        <taxon>Buchnera</taxon>
    </lineage>
</organism>
<dbReference type="PANTHER" id="PTHR11707">
    <property type="entry name" value="L-ASPARAGINASE"/>
    <property type="match status" value="1"/>
</dbReference>
<dbReference type="NCBIfam" id="TIGR00519">
    <property type="entry name" value="asnASE_I"/>
    <property type="match status" value="1"/>
</dbReference>
<feature type="active site" description="O-isoaspartyl threonine intermediate" evidence="11">
    <location>
        <position position="14"/>
    </location>
</feature>
<dbReference type="SFLD" id="SFLDS00057">
    <property type="entry name" value="Glutaminase/Asparaginase"/>
    <property type="match status" value="1"/>
</dbReference>
<evidence type="ECO:0000256" key="14">
    <source>
        <dbReference type="PROSITE-ProRule" id="PRU10100"/>
    </source>
</evidence>
<dbReference type="Pfam" id="PF17763">
    <property type="entry name" value="Asparaginase_C"/>
    <property type="match status" value="1"/>
</dbReference>
<name>A0A6G9JTL8_9GAMM</name>
<accession>A0A6G9JTL8</accession>
<dbReference type="SMART" id="SM00870">
    <property type="entry name" value="Asparaginase"/>
    <property type="match status" value="1"/>
</dbReference>
<feature type="binding site" evidence="12">
    <location>
        <position position="60"/>
    </location>
    <ligand>
        <name>substrate</name>
    </ligand>
</feature>
<evidence type="ECO:0000256" key="11">
    <source>
        <dbReference type="PIRSR" id="PIRSR001220-1"/>
    </source>
</evidence>
<dbReference type="InterPro" id="IPR027474">
    <property type="entry name" value="L-asparaginase_N"/>
</dbReference>
<dbReference type="InterPro" id="IPR040919">
    <property type="entry name" value="Asparaginase_C"/>
</dbReference>
<dbReference type="Pfam" id="PF00710">
    <property type="entry name" value="Asparaginase"/>
    <property type="match status" value="1"/>
</dbReference>
<dbReference type="PROSITE" id="PS00144">
    <property type="entry name" value="ASN_GLN_ASE_1"/>
    <property type="match status" value="1"/>
</dbReference>
<dbReference type="Gene3D" id="3.40.50.40">
    <property type="match status" value="1"/>
</dbReference>
<dbReference type="InterPro" id="IPR006033">
    <property type="entry name" value="AsnA_fam"/>
</dbReference>
<reference evidence="17 18" key="1">
    <citation type="submission" date="2020-04" db="EMBL/GenBank/DDBJ databases">
        <title>Parallel evolution in the integration of a co-obligate aphid symbiosis.</title>
        <authorList>
            <person name="Monnin D."/>
            <person name="Jackson R."/>
            <person name="Kiers E.T."/>
            <person name="Bunker M."/>
            <person name="Ellers J."/>
            <person name="Henry L.M."/>
        </authorList>
    </citation>
    <scope>NUCLEOTIDE SEQUENCE [LARGE SCALE GENOMIC DNA]</scope>
    <source>
        <strain evidence="17">MCAR-56B</strain>
    </source>
</reference>
<dbReference type="InterPro" id="IPR027473">
    <property type="entry name" value="L-asparaginase_C"/>
</dbReference>
<dbReference type="PIRSF" id="PIRSF001220">
    <property type="entry name" value="L-ASNase_gatD"/>
    <property type="match status" value="1"/>
</dbReference>
<comment type="similarity">
    <text evidence="2">Belongs to the asparaginase 1 family.</text>
</comment>
<keyword evidence="6" id="KW-0378">Hydrolase</keyword>
<dbReference type="EC" id="3.5.1.1" evidence="4"/>
<dbReference type="NCBIfam" id="NF006998">
    <property type="entry name" value="PRK09461.1"/>
    <property type="match status" value="1"/>
</dbReference>
<dbReference type="InterPro" id="IPR041725">
    <property type="entry name" value="L-asparaginase_I"/>
</dbReference>
<dbReference type="EMBL" id="CP048747">
    <property type="protein sequence ID" value="QIQ42103.1"/>
    <property type="molecule type" value="Genomic_DNA"/>
</dbReference>
<keyword evidence="5" id="KW-0963">Cytoplasm</keyword>
<proteinExistence type="inferred from homology"/>
<evidence type="ECO:0000256" key="1">
    <source>
        <dbReference type="ARBA" id="ARBA00004496"/>
    </source>
</evidence>
<sequence>MKKKFMYIAYTGGTIGMQKSQYGYIPVSGYLQKQLLNMPEFYSQEMPNFIIKEYEPLIDSSNMTPIEWQIIADDIEKNYHQYDGFIILHGTDTMAYTASALSFILENLEKPVIITGSQIPLSEIRSDGRQNLLNSLLMAANYPINEVTLFFHHRLYRGNRATKSHADSFDAFSSPNLKPLLEVGVNIRCFYKTKLKKNKKQLKVYQVTPQPISIITIYPGISRKVIQNFLLYPIKALILCTYGIGNAPQSKGFLKELYLAVYKKNIIIVNVTQCASGRVDMNGYATGSSLIKVGVISGYDLTIESALTKLHFLLSQNISKENICFQMQNNLRGELTPIKQY</sequence>
<dbReference type="Gene3D" id="3.40.50.1170">
    <property type="entry name" value="L-asparaginase, N-terminal domain"/>
    <property type="match status" value="1"/>
</dbReference>
<dbReference type="SUPFAM" id="SSF53774">
    <property type="entry name" value="Glutaminase/Asparaginase"/>
    <property type="match status" value="1"/>
</dbReference>
<evidence type="ECO:0000256" key="9">
    <source>
        <dbReference type="ARBA" id="ARBA00079761"/>
    </source>
</evidence>
<feature type="active site" evidence="14">
    <location>
        <position position="91"/>
    </location>
</feature>
<evidence type="ECO:0000256" key="2">
    <source>
        <dbReference type="ARBA" id="ARBA00010518"/>
    </source>
</evidence>
<evidence type="ECO:0000313" key="18">
    <source>
        <dbReference type="Proteomes" id="UP000503183"/>
    </source>
</evidence>
<comment type="subcellular location">
    <subcellularLocation>
        <location evidence="1">Cytoplasm</location>
    </subcellularLocation>
</comment>
<dbReference type="PIRSF" id="PIRSF500176">
    <property type="entry name" value="L_ASNase"/>
    <property type="match status" value="1"/>
</dbReference>
<dbReference type="PROSITE" id="PS51732">
    <property type="entry name" value="ASN_GLN_ASE_3"/>
    <property type="match status" value="1"/>
</dbReference>
<protein>
    <recommendedName>
        <fullName evidence="8">L-asparaginase 1</fullName>
        <ecNumber evidence="4">3.5.1.1</ecNumber>
    </recommendedName>
    <alternativeName>
        <fullName evidence="9">L-asparaginase I</fullName>
    </alternativeName>
    <alternativeName>
        <fullName evidence="10">L-asparagine amidohydrolase I</fullName>
    </alternativeName>
</protein>
<dbReference type="GO" id="GO:0004067">
    <property type="term" value="F:asparaginase activity"/>
    <property type="evidence" value="ECO:0007669"/>
    <property type="project" value="UniProtKB-UniRule"/>
</dbReference>
<evidence type="ECO:0000256" key="7">
    <source>
        <dbReference type="ARBA" id="ARBA00049366"/>
    </source>
</evidence>
<dbReference type="GO" id="GO:0009066">
    <property type="term" value="P:aspartate family amino acid metabolic process"/>
    <property type="evidence" value="ECO:0007669"/>
    <property type="project" value="UniProtKB-ARBA"/>
</dbReference>
<evidence type="ECO:0000256" key="4">
    <source>
        <dbReference type="ARBA" id="ARBA00012920"/>
    </source>
</evidence>
<evidence type="ECO:0000256" key="8">
    <source>
        <dbReference type="ARBA" id="ARBA00067587"/>
    </source>
</evidence>
<dbReference type="PRINTS" id="PR00139">
    <property type="entry name" value="ASNGLNASE"/>
</dbReference>
<feature type="active site" evidence="13">
    <location>
        <position position="14"/>
    </location>
</feature>
<evidence type="ECO:0000256" key="5">
    <source>
        <dbReference type="ARBA" id="ARBA00022490"/>
    </source>
</evidence>